<protein>
    <submittedName>
        <fullName evidence="2">Type II toxin-antitoxin system VapC family toxin</fullName>
    </submittedName>
</protein>
<dbReference type="InterPro" id="IPR002716">
    <property type="entry name" value="PIN_dom"/>
</dbReference>
<accession>A0A418UYU0</accession>
<name>A0A418UYU0_RHOPL</name>
<comment type="caution">
    <text evidence="2">The sequence shown here is derived from an EMBL/GenBank/DDBJ whole genome shotgun (WGS) entry which is preliminary data.</text>
</comment>
<feature type="domain" description="PIN" evidence="1">
    <location>
        <begin position="3"/>
        <end position="112"/>
    </location>
</feature>
<dbReference type="EMBL" id="QYYD01000029">
    <property type="protein sequence ID" value="RJF68419.1"/>
    <property type="molecule type" value="Genomic_DNA"/>
</dbReference>
<dbReference type="SUPFAM" id="SSF88723">
    <property type="entry name" value="PIN domain-like"/>
    <property type="match status" value="1"/>
</dbReference>
<dbReference type="Proteomes" id="UP000285523">
    <property type="component" value="Unassembled WGS sequence"/>
</dbReference>
<dbReference type="RefSeq" id="WP_119858756.1">
    <property type="nucleotide sequence ID" value="NZ_QYYD01000029.1"/>
</dbReference>
<organism evidence="2 3">
    <name type="scientific">Rhodopseudomonas palustris</name>
    <dbReference type="NCBI Taxonomy" id="1076"/>
    <lineage>
        <taxon>Bacteria</taxon>
        <taxon>Pseudomonadati</taxon>
        <taxon>Pseudomonadota</taxon>
        <taxon>Alphaproteobacteria</taxon>
        <taxon>Hyphomicrobiales</taxon>
        <taxon>Nitrobacteraceae</taxon>
        <taxon>Rhodopseudomonas</taxon>
    </lineage>
</organism>
<dbReference type="InterPro" id="IPR029060">
    <property type="entry name" value="PIN-like_dom_sf"/>
</dbReference>
<dbReference type="AlphaFoldDB" id="A0A418UYU0"/>
<evidence type="ECO:0000259" key="1">
    <source>
        <dbReference type="Pfam" id="PF01850"/>
    </source>
</evidence>
<evidence type="ECO:0000313" key="2">
    <source>
        <dbReference type="EMBL" id="RJF68419.1"/>
    </source>
</evidence>
<dbReference type="OrthoDB" id="329172at2"/>
<gene>
    <name evidence="2" type="ORF">D4Q52_22200</name>
</gene>
<dbReference type="Pfam" id="PF01850">
    <property type="entry name" value="PIN"/>
    <property type="match status" value="1"/>
</dbReference>
<dbReference type="Gene3D" id="3.40.50.1010">
    <property type="entry name" value="5'-nuclease"/>
    <property type="match status" value="1"/>
</dbReference>
<evidence type="ECO:0000313" key="3">
    <source>
        <dbReference type="Proteomes" id="UP000285523"/>
    </source>
</evidence>
<reference evidence="2 3" key="1">
    <citation type="submission" date="2018-09" db="EMBL/GenBank/DDBJ databases">
        <title>Draft genome sequence of Rhodopseudomonas palustris 2.1.18.</title>
        <authorList>
            <person name="Robertson S.L."/>
            <person name="Meyer T.E."/>
            <person name="Kyndt J.A."/>
        </authorList>
    </citation>
    <scope>NUCLEOTIDE SEQUENCE [LARGE SCALE GENOMIC DNA]</scope>
    <source>
        <strain evidence="2 3">2.1.18</strain>
    </source>
</reference>
<proteinExistence type="predicted"/>
<sequence length="119" mass="12931">MLLVDTSIWIDHFRKGDAELSAALERDEVLIHAFVVGELALGHKVVFESVASELSDLPQATIAVPDEVLRLISRAELGGSGIGYVDAHLVASTLLTPESRLWTRDKRLKAVADRLSISA</sequence>